<feature type="region of interest" description="Disordered" evidence="1">
    <location>
        <begin position="53"/>
        <end position="114"/>
    </location>
</feature>
<organism evidence="2 3">
    <name type="scientific">Yersinia pekkanenii</name>
    <dbReference type="NCBI Taxonomy" id="1288385"/>
    <lineage>
        <taxon>Bacteria</taxon>
        <taxon>Pseudomonadati</taxon>
        <taxon>Pseudomonadota</taxon>
        <taxon>Gammaproteobacteria</taxon>
        <taxon>Enterobacterales</taxon>
        <taxon>Yersiniaceae</taxon>
        <taxon>Yersinia</taxon>
    </lineage>
</organism>
<reference evidence="2 3" key="1">
    <citation type="submission" date="2015-03" db="EMBL/GenBank/DDBJ databases">
        <authorList>
            <consortium name="Pathogen Informatics"/>
            <person name="Murphy D."/>
        </authorList>
    </citation>
    <scope>NUCLEOTIDE SEQUENCE [LARGE SCALE GENOMIC DNA]</scope>
    <source>
        <strain evidence="3">type strain: CIP110230</strain>
    </source>
</reference>
<dbReference type="EMBL" id="CWJL01000133">
    <property type="protein sequence ID" value="CRY69815.1"/>
    <property type="molecule type" value="Genomic_DNA"/>
</dbReference>
<evidence type="ECO:0000256" key="1">
    <source>
        <dbReference type="SAM" id="MobiDB-lite"/>
    </source>
</evidence>
<sequence>MAMRYEKLKDYAPSLLPRDMDISLDAEIEEQLEQRELEDPGLTRLLAGVGLIPADNLSGASPAPSDNPVGAEPSGNTAQAVTSATATAVASAAASTAGREQEIPGFEYVDKNTGELVREGDDAYHDMHEAYEQSMYGLQADEKNILVHRNDDSPEVGDRW</sequence>
<evidence type="ECO:0000313" key="2">
    <source>
        <dbReference type="EMBL" id="CRY69815.1"/>
    </source>
</evidence>
<proteinExistence type="predicted"/>
<evidence type="ECO:0000313" key="3">
    <source>
        <dbReference type="Proteomes" id="UP000044625"/>
    </source>
</evidence>
<protein>
    <submittedName>
        <fullName evidence="2">Uncharacterized protein</fullName>
    </submittedName>
</protein>
<accession>A0ABM9TWF9</accession>
<comment type="caution">
    <text evidence="2">The sequence shown here is derived from an EMBL/GenBank/DDBJ whole genome shotgun (WGS) entry which is preliminary data.</text>
</comment>
<feature type="compositionally biased region" description="Low complexity" evidence="1">
    <location>
        <begin position="77"/>
        <end position="97"/>
    </location>
</feature>
<keyword evidence="3" id="KW-1185">Reference proteome</keyword>
<dbReference type="Proteomes" id="UP000044625">
    <property type="component" value="Unassembled WGS sequence"/>
</dbReference>
<name>A0ABM9TWF9_9GAMM</name>
<gene>
    <name evidence="2" type="ORF">ERS137968_04973</name>
</gene>